<accession>A0A5S4GY67</accession>
<keyword evidence="2" id="KW-0808">Transferase</keyword>
<evidence type="ECO:0000313" key="2">
    <source>
        <dbReference type="EMBL" id="TMR37612.1"/>
    </source>
</evidence>
<dbReference type="GO" id="GO:0005737">
    <property type="term" value="C:cytoplasm"/>
    <property type="evidence" value="ECO:0007669"/>
    <property type="project" value="TreeGrafter"/>
</dbReference>
<dbReference type="PROSITE" id="PS51186">
    <property type="entry name" value="GNAT"/>
    <property type="match status" value="1"/>
</dbReference>
<dbReference type="Pfam" id="PF13302">
    <property type="entry name" value="Acetyltransf_3"/>
    <property type="match status" value="1"/>
</dbReference>
<keyword evidence="3" id="KW-1185">Reference proteome</keyword>
<dbReference type="SUPFAM" id="SSF55729">
    <property type="entry name" value="Acyl-CoA N-acyltransferases (Nat)"/>
    <property type="match status" value="1"/>
</dbReference>
<dbReference type="AlphaFoldDB" id="A0A5S4GY67"/>
<gene>
    <name evidence="2" type="ORF">ETD85_07375</name>
</gene>
<dbReference type="RefSeq" id="WP_138688848.1">
    <property type="nucleotide sequence ID" value="NZ_JBHSAZ010000076.1"/>
</dbReference>
<dbReference type="CDD" id="cd04301">
    <property type="entry name" value="NAT_SF"/>
    <property type="match status" value="1"/>
</dbReference>
<evidence type="ECO:0000259" key="1">
    <source>
        <dbReference type="PROSITE" id="PS51186"/>
    </source>
</evidence>
<organism evidence="2 3">
    <name type="scientific">Nonomuraea zeae</name>
    <dbReference type="NCBI Taxonomy" id="1642303"/>
    <lineage>
        <taxon>Bacteria</taxon>
        <taxon>Bacillati</taxon>
        <taxon>Actinomycetota</taxon>
        <taxon>Actinomycetes</taxon>
        <taxon>Streptosporangiales</taxon>
        <taxon>Streptosporangiaceae</taxon>
        <taxon>Nonomuraea</taxon>
    </lineage>
</organism>
<dbReference type="EMBL" id="VCKX01000015">
    <property type="protein sequence ID" value="TMR37612.1"/>
    <property type="molecule type" value="Genomic_DNA"/>
</dbReference>
<reference evidence="2 3" key="1">
    <citation type="submission" date="2019-05" db="EMBL/GenBank/DDBJ databases">
        <title>Draft genome sequence of Nonomuraea zeae DSM 100528.</title>
        <authorList>
            <person name="Saricaoglu S."/>
            <person name="Isik K."/>
        </authorList>
    </citation>
    <scope>NUCLEOTIDE SEQUENCE [LARGE SCALE GENOMIC DNA]</scope>
    <source>
        <strain evidence="2 3">DSM 100528</strain>
    </source>
</reference>
<dbReference type="InterPro" id="IPR000182">
    <property type="entry name" value="GNAT_dom"/>
</dbReference>
<protein>
    <submittedName>
        <fullName evidence="2">GNAT family N-acetyltransferase</fullName>
    </submittedName>
</protein>
<dbReference type="InterPro" id="IPR016181">
    <property type="entry name" value="Acyl_CoA_acyltransferase"/>
</dbReference>
<comment type="caution">
    <text evidence="2">The sequence shown here is derived from an EMBL/GenBank/DDBJ whole genome shotgun (WGS) entry which is preliminary data.</text>
</comment>
<dbReference type="Proteomes" id="UP000306628">
    <property type="component" value="Unassembled WGS sequence"/>
</dbReference>
<name>A0A5S4GY67_9ACTN</name>
<dbReference type="InterPro" id="IPR051908">
    <property type="entry name" value="Ribosomal_N-acetyltransferase"/>
</dbReference>
<dbReference type="PANTHER" id="PTHR43441:SF6">
    <property type="entry name" value="N-ACETYLTRANSFERASE DOMAIN-CONTAINING PROTEIN"/>
    <property type="match status" value="1"/>
</dbReference>
<dbReference type="Gene3D" id="3.40.630.30">
    <property type="match status" value="1"/>
</dbReference>
<sequence length="172" mass="19460">MTISLRPVKEDDLPFLYRLTDDPAGTGDFQWYGFHNPHRHRRRWEENGLLGDDGGILIIMAGDDAAGFVSWHKEMSGATLFHWDMGLIVAPEFRGKGHGTEAQRLLVRYLFDHSTVNRVQASTEITNLAEQRALEKAGFTREGVLRGAGFRAGEWRDGVLYSMVRADLEERG</sequence>
<feature type="domain" description="N-acetyltransferase" evidence="1">
    <location>
        <begin position="3"/>
        <end position="166"/>
    </location>
</feature>
<proteinExistence type="predicted"/>
<dbReference type="PANTHER" id="PTHR43441">
    <property type="entry name" value="RIBOSOMAL-PROTEIN-SERINE ACETYLTRANSFERASE"/>
    <property type="match status" value="1"/>
</dbReference>
<evidence type="ECO:0000313" key="3">
    <source>
        <dbReference type="Proteomes" id="UP000306628"/>
    </source>
</evidence>
<dbReference type="OrthoDB" id="9814648at2"/>
<dbReference type="GO" id="GO:1990189">
    <property type="term" value="F:protein N-terminal-serine acetyltransferase activity"/>
    <property type="evidence" value="ECO:0007669"/>
    <property type="project" value="TreeGrafter"/>
</dbReference>
<dbReference type="GO" id="GO:0008999">
    <property type="term" value="F:protein-N-terminal-alanine acetyltransferase activity"/>
    <property type="evidence" value="ECO:0007669"/>
    <property type="project" value="TreeGrafter"/>
</dbReference>